<dbReference type="AlphaFoldDB" id="A0A183HYF7"/>
<dbReference type="GO" id="GO:0016020">
    <property type="term" value="C:membrane"/>
    <property type="evidence" value="ECO:0007669"/>
    <property type="project" value="UniProtKB-SubCell"/>
</dbReference>
<reference evidence="7 8" key="2">
    <citation type="submission" date="2018-11" db="EMBL/GenBank/DDBJ databases">
        <authorList>
            <consortium name="Pathogen Informatics"/>
        </authorList>
    </citation>
    <scope>NUCLEOTIDE SEQUENCE [LARGE SCALE GENOMIC DNA]</scope>
</reference>
<feature type="transmembrane region" description="Helical" evidence="5">
    <location>
        <begin position="367"/>
        <end position="386"/>
    </location>
</feature>
<proteinExistence type="predicted"/>
<reference evidence="9" key="1">
    <citation type="submission" date="2016-06" db="UniProtKB">
        <authorList>
            <consortium name="WormBaseParasite"/>
        </authorList>
    </citation>
    <scope>IDENTIFICATION</scope>
</reference>
<dbReference type="InterPro" id="IPR050186">
    <property type="entry name" value="TPT_transporter"/>
</dbReference>
<feature type="transmembrane region" description="Helical" evidence="5">
    <location>
        <begin position="163"/>
        <end position="181"/>
    </location>
</feature>
<evidence type="ECO:0000256" key="4">
    <source>
        <dbReference type="ARBA" id="ARBA00023136"/>
    </source>
</evidence>
<dbReference type="Pfam" id="PF03151">
    <property type="entry name" value="TPT"/>
    <property type="match status" value="1"/>
</dbReference>
<organism evidence="9">
    <name type="scientific">Onchocerca flexuosa</name>
    <dbReference type="NCBI Taxonomy" id="387005"/>
    <lineage>
        <taxon>Eukaryota</taxon>
        <taxon>Metazoa</taxon>
        <taxon>Ecdysozoa</taxon>
        <taxon>Nematoda</taxon>
        <taxon>Chromadorea</taxon>
        <taxon>Rhabditida</taxon>
        <taxon>Spirurina</taxon>
        <taxon>Spiruromorpha</taxon>
        <taxon>Filarioidea</taxon>
        <taxon>Onchocercidae</taxon>
        <taxon>Onchocerca</taxon>
    </lineage>
</organism>
<accession>A0A183HYF7</accession>
<evidence type="ECO:0000256" key="2">
    <source>
        <dbReference type="ARBA" id="ARBA00022692"/>
    </source>
</evidence>
<keyword evidence="3 5" id="KW-1133">Transmembrane helix</keyword>
<keyword evidence="2 5" id="KW-0812">Transmembrane</keyword>
<evidence type="ECO:0000256" key="3">
    <source>
        <dbReference type="ARBA" id="ARBA00022989"/>
    </source>
</evidence>
<evidence type="ECO:0000256" key="5">
    <source>
        <dbReference type="SAM" id="Phobius"/>
    </source>
</evidence>
<dbReference type="EMBL" id="UZAJ01039859">
    <property type="protein sequence ID" value="VDP11503.1"/>
    <property type="molecule type" value="Genomic_DNA"/>
</dbReference>
<dbReference type="STRING" id="387005.A0A183HYF7"/>
<feature type="transmembrane region" description="Helical" evidence="5">
    <location>
        <begin position="310"/>
        <end position="329"/>
    </location>
</feature>
<evidence type="ECO:0000313" key="7">
    <source>
        <dbReference type="EMBL" id="VDP11503.1"/>
    </source>
</evidence>
<evidence type="ECO:0000256" key="1">
    <source>
        <dbReference type="ARBA" id="ARBA00004141"/>
    </source>
</evidence>
<evidence type="ECO:0000313" key="8">
    <source>
        <dbReference type="Proteomes" id="UP000267606"/>
    </source>
</evidence>
<feature type="transmembrane region" description="Helical" evidence="5">
    <location>
        <begin position="214"/>
        <end position="231"/>
    </location>
</feature>
<feature type="domain" description="Sugar phosphate transporter" evidence="6">
    <location>
        <begin position="38"/>
        <end position="383"/>
    </location>
</feature>
<keyword evidence="8" id="KW-1185">Reference proteome</keyword>
<comment type="subcellular location">
    <subcellularLocation>
        <location evidence="1">Membrane</location>
        <topology evidence="1">Multi-pass membrane protein</topology>
    </subcellularLocation>
</comment>
<dbReference type="PANTHER" id="PTHR11132">
    <property type="entry name" value="SOLUTE CARRIER FAMILY 35"/>
    <property type="match status" value="1"/>
</dbReference>
<feature type="transmembrane region" description="Helical" evidence="5">
    <location>
        <begin position="68"/>
        <end position="92"/>
    </location>
</feature>
<sequence>MLRYKMLADHDFAGKASNDFWKMKNGHKLGSLMQKYVKIFIVIFLYWLCSIGLVFLNKYLLSSESLKLNAPLFITWYQCFVTVMLCCVFYYFSKLYPSLFTFPFMAFDHRISREVLFLTYIVSLPNLDENVDVSWIYSAFKLLKHVTFSSLCPPYVLMSHSQVLPLSFIFVAMIATNNLCLKYVGVSFYYIGRSLTTVFNVICSYLILGQLTSLKAILCCALIIGGFFLGVDQEDDAGTLSITGVIYGVVASMFVALNAIYTQRTLPSVGDSIAQLILYNNINALVLFLPVMLFTGDISEVFYFRHLSSLRFWTLMTLSGTFGFLMSYVTGWQIQVTSPLTHNISGTAKAATQTIIAVVWWQEMKSLLWWISNAVVLGGSAAYTMVKRKEMIDKYETNKSKFNENIERQSVLFASSDENETEAVWVVLLQVYEAGDLRMD</sequence>
<keyword evidence="4 5" id="KW-0472">Membrane</keyword>
<feature type="transmembrane region" description="Helical" evidence="5">
    <location>
        <begin position="273"/>
        <end position="298"/>
    </location>
</feature>
<evidence type="ECO:0000259" key="6">
    <source>
        <dbReference type="Pfam" id="PF03151"/>
    </source>
</evidence>
<feature type="transmembrane region" description="Helical" evidence="5">
    <location>
        <begin position="36"/>
        <end position="56"/>
    </location>
</feature>
<dbReference type="InterPro" id="IPR004853">
    <property type="entry name" value="Sugar_P_trans_dom"/>
</dbReference>
<name>A0A183HYF7_9BILA</name>
<dbReference type="Proteomes" id="UP000267606">
    <property type="component" value="Unassembled WGS sequence"/>
</dbReference>
<dbReference type="WBParaSite" id="OFLC_0001252001-mRNA-1">
    <property type="protein sequence ID" value="OFLC_0001252001-mRNA-1"/>
    <property type="gene ID" value="OFLC_0001252001"/>
</dbReference>
<evidence type="ECO:0000313" key="9">
    <source>
        <dbReference type="WBParaSite" id="OFLC_0001252001-mRNA-1"/>
    </source>
</evidence>
<feature type="transmembrane region" description="Helical" evidence="5">
    <location>
        <begin position="238"/>
        <end position="261"/>
    </location>
</feature>
<protein>
    <submittedName>
        <fullName evidence="9">TPT domain-containing protein</fullName>
    </submittedName>
</protein>
<gene>
    <name evidence="7" type="ORF">OFLC_LOCUS12519</name>
</gene>